<dbReference type="PATRIC" id="fig|883078.3.peg.626"/>
<evidence type="ECO:0000259" key="7">
    <source>
        <dbReference type="PROSITE" id="PS50885"/>
    </source>
</evidence>
<dbReference type="InterPro" id="IPR050482">
    <property type="entry name" value="Sensor_HK_TwoCompSys"/>
</dbReference>
<dbReference type="Proteomes" id="UP000001096">
    <property type="component" value="Unassembled WGS sequence"/>
</dbReference>
<keyword evidence="6" id="KW-0472">Membrane</keyword>
<name>K8PPR7_9BRAD</name>
<protein>
    <recommendedName>
        <fullName evidence="7">HAMP domain-containing protein</fullName>
    </recommendedName>
</protein>
<evidence type="ECO:0000256" key="3">
    <source>
        <dbReference type="ARBA" id="ARBA00022679"/>
    </source>
</evidence>
<feature type="domain" description="HAMP" evidence="7">
    <location>
        <begin position="175"/>
        <end position="227"/>
    </location>
</feature>
<dbReference type="eggNOG" id="COG4585">
    <property type="taxonomic scope" value="Bacteria"/>
</dbReference>
<evidence type="ECO:0000256" key="1">
    <source>
        <dbReference type="ARBA" id="ARBA00004370"/>
    </source>
</evidence>
<keyword evidence="6" id="KW-0812">Transmembrane</keyword>
<keyword evidence="9" id="KW-1185">Reference proteome</keyword>
<dbReference type="PANTHER" id="PTHR24421:SF58">
    <property type="entry name" value="SIGNAL TRANSDUCTION HISTIDINE-PROTEIN KINASE_PHOSPHATASE UHPB"/>
    <property type="match status" value="1"/>
</dbReference>
<proteinExistence type="predicted"/>
<evidence type="ECO:0000313" key="9">
    <source>
        <dbReference type="Proteomes" id="UP000001096"/>
    </source>
</evidence>
<feature type="transmembrane region" description="Helical" evidence="6">
    <location>
        <begin position="149"/>
        <end position="174"/>
    </location>
</feature>
<keyword evidence="6" id="KW-1133">Transmembrane helix</keyword>
<dbReference type="PANTHER" id="PTHR24421">
    <property type="entry name" value="NITRATE/NITRITE SENSOR PROTEIN NARX-RELATED"/>
    <property type="match status" value="1"/>
</dbReference>
<keyword evidence="3" id="KW-0808">Transferase</keyword>
<dbReference type="InterPro" id="IPR003594">
    <property type="entry name" value="HATPase_dom"/>
</dbReference>
<gene>
    <name evidence="8" type="ORF">HMPREF9695_00607</name>
</gene>
<organism evidence="8 9">
    <name type="scientific">Afipia broomeae ATCC 49717</name>
    <dbReference type="NCBI Taxonomy" id="883078"/>
    <lineage>
        <taxon>Bacteria</taxon>
        <taxon>Pseudomonadati</taxon>
        <taxon>Pseudomonadota</taxon>
        <taxon>Alphaproteobacteria</taxon>
        <taxon>Hyphomicrobiales</taxon>
        <taxon>Nitrobacteraceae</taxon>
        <taxon>Afipia</taxon>
    </lineage>
</organism>
<comment type="caution">
    <text evidence="8">The sequence shown here is derived from an EMBL/GenBank/DDBJ whole genome shotgun (WGS) entry which is preliminary data.</text>
</comment>
<evidence type="ECO:0000256" key="4">
    <source>
        <dbReference type="ARBA" id="ARBA00022777"/>
    </source>
</evidence>
<dbReference type="HOGENOM" id="CLU_045360_0_0_5"/>
<dbReference type="InterPro" id="IPR011712">
    <property type="entry name" value="Sig_transdc_His_kin_sub3_dim/P"/>
</dbReference>
<evidence type="ECO:0000313" key="8">
    <source>
        <dbReference type="EMBL" id="EKS41515.1"/>
    </source>
</evidence>
<dbReference type="CDD" id="cd16917">
    <property type="entry name" value="HATPase_UhpB-NarQ-NarX-like"/>
    <property type="match status" value="1"/>
</dbReference>
<dbReference type="InterPro" id="IPR036890">
    <property type="entry name" value="HATPase_C_sf"/>
</dbReference>
<dbReference type="AlphaFoldDB" id="K8PPR7"/>
<evidence type="ECO:0000256" key="6">
    <source>
        <dbReference type="SAM" id="Phobius"/>
    </source>
</evidence>
<evidence type="ECO:0000256" key="5">
    <source>
        <dbReference type="ARBA" id="ARBA00023012"/>
    </source>
</evidence>
<accession>K8PPR7</accession>
<reference evidence="8 9" key="1">
    <citation type="submission" date="2012-04" db="EMBL/GenBank/DDBJ databases">
        <title>The Genome Sequence of Afipia broomeae ATCC 49717.</title>
        <authorList>
            <consortium name="The Broad Institute Genome Sequencing Platform"/>
            <person name="Earl A."/>
            <person name="Ward D."/>
            <person name="Feldgarden M."/>
            <person name="Gevers D."/>
            <person name="Huys G."/>
            <person name="Walker B."/>
            <person name="Young S.K."/>
            <person name="Zeng Q."/>
            <person name="Gargeya S."/>
            <person name="Fitzgerald M."/>
            <person name="Haas B."/>
            <person name="Abouelleil A."/>
            <person name="Alvarado L."/>
            <person name="Arachchi H.M."/>
            <person name="Berlin A."/>
            <person name="Chapman S.B."/>
            <person name="Goldberg J."/>
            <person name="Griggs A."/>
            <person name="Gujja S."/>
            <person name="Hansen M."/>
            <person name="Howarth C."/>
            <person name="Imamovic A."/>
            <person name="Larimer J."/>
            <person name="McCowen C."/>
            <person name="Montmayeur A."/>
            <person name="Murphy C."/>
            <person name="Neiman D."/>
            <person name="Pearson M."/>
            <person name="Priest M."/>
            <person name="Roberts A."/>
            <person name="Saif S."/>
            <person name="Shea T."/>
            <person name="Sisk P."/>
            <person name="Sykes S."/>
            <person name="Wortman J."/>
            <person name="Nusbaum C."/>
            <person name="Birren B."/>
        </authorList>
    </citation>
    <scope>NUCLEOTIDE SEQUENCE [LARGE SCALE GENOMIC DNA]</scope>
    <source>
        <strain evidence="8 9">ATCC 49717</strain>
    </source>
</reference>
<comment type="subcellular location">
    <subcellularLocation>
        <location evidence="1">Membrane</location>
    </subcellularLocation>
</comment>
<evidence type="ECO:0000256" key="2">
    <source>
        <dbReference type="ARBA" id="ARBA00022553"/>
    </source>
</evidence>
<dbReference type="GO" id="GO:0016020">
    <property type="term" value="C:membrane"/>
    <property type="evidence" value="ECO:0007669"/>
    <property type="project" value="UniProtKB-SubCell"/>
</dbReference>
<dbReference type="PROSITE" id="PS50885">
    <property type="entry name" value="HAMP"/>
    <property type="match status" value="1"/>
</dbReference>
<dbReference type="EMBL" id="AGWX01000001">
    <property type="protein sequence ID" value="EKS41515.1"/>
    <property type="molecule type" value="Genomic_DNA"/>
</dbReference>
<dbReference type="GO" id="GO:0000155">
    <property type="term" value="F:phosphorelay sensor kinase activity"/>
    <property type="evidence" value="ECO:0007669"/>
    <property type="project" value="InterPro"/>
</dbReference>
<dbReference type="InterPro" id="IPR003660">
    <property type="entry name" value="HAMP_dom"/>
</dbReference>
<dbReference type="Pfam" id="PF02518">
    <property type="entry name" value="HATPase_c"/>
    <property type="match status" value="1"/>
</dbReference>
<keyword evidence="2" id="KW-0597">Phosphoprotein</keyword>
<keyword evidence="4" id="KW-0418">Kinase</keyword>
<keyword evidence="5" id="KW-0902">Two-component regulatory system</keyword>
<dbReference type="Gene3D" id="6.10.340.10">
    <property type="match status" value="1"/>
</dbReference>
<dbReference type="SUPFAM" id="SSF55874">
    <property type="entry name" value="ATPase domain of HSP90 chaperone/DNA topoisomerase II/histidine kinase"/>
    <property type="match status" value="1"/>
</dbReference>
<dbReference type="GO" id="GO:0046983">
    <property type="term" value="F:protein dimerization activity"/>
    <property type="evidence" value="ECO:0007669"/>
    <property type="project" value="InterPro"/>
</dbReference>
<dbReference type="Pfam" id="PF07730">
    <property type="entry name" value="HisKA_3"/>
    <property type="match status" value="1"/>
</dbReference>
<sequence length="454" mass="49712">MWSVLSLRVRLALLLSSMLILALGTIVALQVMFASLTLKHEKVLADDVANQLVRSLGATLSVSDNADSVMHKFLDSSRENKTGIVGFETTDTTQVVASTPFRADGVPAWFIRLLGEHSDPSRLPVIKDGRKFGDLIYFSDLSADIREKWITFVALLIAAILLSSLTFLIAYFLLGSMLKPLARVEKALTMLRRGQYEFQIECEGSPELVRSCNEVNQLAQSLKRFSSDRSDLLRQMVNLQDRDRSDIAKELHDELGPILFAIRAHATSISDGLSTMDTNSAIASSRLLEAVEIFQQANRRILDRLQPFQLQEFGIISSIDSILSGPGPKAAAIDISKDIDPSIAGVKGVTAETIFRVIQEGVTNTLRHSAATRLVISAQLVTDGEETSRRRQVLVDVFDDGKGVPTNVVFGRGLRGMSERLRALGGTLSISSTRQGTRLSCVIPCLSDDDLPAV</sequence>
<dbReference type="Gene3D" id="3.30.565.10">
    <property type="entry name" value="Histidine kinase-like ATPase, C-terminal domain"/>
    <property type="match status" value="1"/>
</dbReference>